<proteinExistence type="predicted"/>
<accession>A0A382TTW7</accession>
<organism evidence="1">
    <name type="scientific">marine metagenome</name>
    <dbReference type="NCBI Taxonomy" id="408172"/>
    <lineage>
        <taxon>unclassified sequences</taxon>
        <taxon>metagenomes</taxon>
        <taxon>ecological metagenomes</taxon>
    </lineage>
</organism>
<reference evidence="1" key="1">
    <citation type="submission" date="2018-05" db="EMBL/GenBank/DDBJ databases">
        <authorList>
            <person name="Lanie J.A."/>
            <person name="Ng W.-L."/>
            <person name="Kazmierczak K.M."/>
            <person name="Andrzejewski T.M."/>
            <person name="Davidsen T.M."/>
            <person name="Wayne K.J."/>
            <person name="Tettelin H."/>
            <person name="Glass J.I."/>
            <person name="Rusch D."/>
            <person name="Podicherti R."/>
            <person name="Tsui H.-C.T."/>
            <person name="Winkler M.E."/>
        </authorList>
    </citation>
    <scope>NUCLEOTIDE SEQUENCE</scope>
</reference>
<sequence length="50" mass="5846">MIYAFNSLWVDGFIIGPSSLPQLMDSLLFFNKLKTYDTKIIYDKIRDSII</sequence>
<dbReference type="AlphaFoldDB" id="A0A382TTW7"/>
<gene>
    <name evidence="1" type="ORF">METZ01_LOCUS378036</name>
</gene>
<name>A0A382TTW7_9ZZZZ</name>
<protein>
    <submittedName>
        <fullName evidence="1">Uncharacterized protein</fullName>
    </submittedName>
</protein>
<evidence type="ECO:0000313" key="1">
    <source>
        <dbReference type="EMBL" id="SVD25182.1"/>
    </source>
</evidence>
<dbReference type="EMBL" id="UINC01138933">
    <property type="protein sequence ID" value="SVD25182.1"/>
    <property type="molecule type" value="Genomic_DNA"/>
</dbReference>